<feature type="region of interest" description="Disordered" evidence="5">
    <location>
        <begin position="34"/>
        <end position="73"/>
    </location>
</feature>
<dbReference type="PANTHER" id="PTHR14742:SF0">
    <property type="entry name" value="RIBONUCLEASE P PROTEIN SUBUNIT P21"/>
    <property type="match status" value="1"/>
</dbReference>
<name>A0A167ZKN7_CORFA</name>
<comment type="similarity">
    <text evidence="4">Belongs to the eukaryotic/archaeal RNase P protein component 4 family.</text>
</comment>
<gene>
    <name evidence="6" type="ORF">ISF_03804</name>
</gene>
<protein>
    <submittedName>
        <fullName evidence="6">RNAse P, Rpr2/Rpp21 subunit</fullName>
    </submittedName>
</protein>
<evidence type="ECO:0000256" key="3">
    <source>
        <dbReference type="ARBA" id="ARBA00022833"/>
    </source>
</evidence>
<sequence length="184" mass="19612">MAKSKAPPGVQNRHIYTRASYLYQAAAFLATASLESPPPSQAASAAPDDKPKDSSSSPSPTSAGDSSSTLGGRALRNASRRLLGDMRAVTRKALIRQRPEIKRTVCRRCDALLIEGRTCDAVVDNASRGGRKPWADVLVVRCRACAGVRRYPVGEPRVKQVRKGLRAKADAGAQQVGASGQETK</sequence>
<keyword evidence="2" id="KW-0479">Metal-binding</keyword>
<dbReference type="InterPro" id="IPR007175">
    <property type="entry name" value="Rpr2/Snm1/Rpp21"/>
</dbReference>
<dbReference type="Proteomes" id="UP000076744">
    <property type="component" value="Unassembled WGS sequence"/>
</dbReference>
<dbReference type="PANTHER" id="PTHR14742">
    <property type="entry name" value="RIBONUCLEASE P SUBUNIT P21"/>
    <property type="match status" value="1"/>
</dbReference>
<reference evidence="6 7" key="1">
    <citation type="journal article" date="2016" name="Genome Biol. Evol.">
        <title>Divergent and convergent evolution of fungal pathogenicity.</title>
        <authorList>
            <person name="Shang Y."/>
            <person name="Xiao G."/>
            <person name="Zheng P."/>
            <person name="Cen K."/>
            <person name="Zhan S."/>
            <person name="Wang C."/>
        </authorList>
    </citation>
    <scope>NUCLEOTIDE SEQUENCE [LARGE SCALE GENOMIC DNA]</scope>
    <source>
        <strain evidence="6 7">ARSEF 2679</strain>
    </source>
</reference>
<keyword evidence="1" id="KW-0819">tRNA processing</keyword>
<feature type="compositionally biased region" description="Low complexity" evidence="5">
    <location>
        <begin position="54"/>
        <end position="68"/>
    </location>
</feature>
<dbReference type="RefSeq" id="XP_018705617.1">
    <property type="nucleotide sequence ID" value="XM_018847410.1"/>
</dbReference>
<dbReference type="Gene3D" id="6.20.50.20">
    <property type="match status" value="1"/>
</dbReference>
<evidence type="ECO:0000313" key="6">
    <source>
        <dbReference type="EMBL" id="OAA67628.1"/>
    </source>
</evidence>
<evidence type="ECO:0000256" key="1">
    <source>
        <dbReference type="ARBA" id="ARBA00022694"/>
    </source>
</evidence>
<keyword evidence="7" id="KW-1185">Reference proteome</keyword>
<comment type="caution">
    <text evidence="6">The sequence shown here is derived from an EMBL/GenBank/DDBJ whole genome shotgun (WGS) entry which is preliminary data.</text>
</comment>
<evidence type="ECO:0000256" key="5">
    <source>
        <dbReference type="SAM" id="MobiDB-lite"/>
    </source>
</evidence>
<keyword evidence="3" id="KW-0862">Zinc</keyword>
<dbReference type="GO" id="GO:0008033">
    <property type="term" value="P:tRNA processing"/>
    <property type="evidence" value="ECO:0007669"/>
    <property type="project" value="UniProtKB-KW"/>
</dbReference>
<dbReference type="AlphaFoldDB" id="A0A167ZKN7"/>
<evidence type="ECO:0000256" key="2">
    <source>
        <dbReference type="ARBA" id="ARBA00022723"/>
    </source>
</evidence>
<dbReference type="GO" id="GO:0005655">
    <property type="term" value="C:nucleolar ribonuclease P complex"/>
    <property type="evidence" value="ECO:0007669"/>
    <property type="project" value="TreeGrafter"/>
</dbReference>
<dbReference type="EMBL" id="AZHB01000007">
    <property type="protein sequence ID" value="OAA67628.1"/>
    <property type="molecule type" value="Genomic_DNA"/>
</dbReference>
<evidence type="ECO:0000313" key="7">
    <source>
        <dbReference type="Proteomes" id="UP000076744"/>
    </source>
</evidence>
<accession>A0A167ZKN7</accession>
<dbReference type="Pfam" id="PF04032">
    <property type="entry name" value="Rpr2"/>
    <property type="match status" value="1"/>
</dbReference>
<organism evidence="6 7">
    <name type="scientific">Cordyceps fumosorosea (strain ARSEF 2679)</name>
    <name type="common">Isaria fumosorosea</name>
    <dbReference type="NCBI Taxonomy" id="1081104"/>
    <lineage>
        <taxon>Eukaryota</taxon>
        <taxon>Fungi</taxon>
        <taxon>Dikarya</taxon>
        <taxon>Ascomycota</taxon>
        <taxon>Pezizomycotina</taxon>
        <taxon>Sordariomycetes</taxon>
        <taxon>Hypocreomycetidae</taxon>
        <taxon>Hypocreales</taxon>
        <taxon>Cordycipitaceae</taxon>
        <taxon>Cordyceps</taxon>
    </lineage>
</organism>
<evidence type="ECO:0000256" key="4">
    <source>
        <dbReference type="ARBA" id="ARBA00038402"/>
    </source>
</evidence>
<dbReference type="STRING" id="1081104.A0A167ZKN7"/>
<dbReference type="GeneID" id="30020096"/>
<proteinExistence type="inferred from homology"/>
<dbReference type="OrthoDB" id="128536at2759"/>
<dbReference type="GO" id="GO:0046872">
    <property type="term" value="F:metal ion binding"/>
    <property type="evidence" value="ECO:0007669"/>
    <property type="project" value="UniProtKB-KW"/>
</dbReference>